<gene>
    <name evidence="2" type="ORF">GCM10025868_00430</name>
    <name evidence="3" type="ORF">GCM10025868_46250</name>
</gene>
<name>A0ABQ6J9E0_9ACTN</name>
<proteinExistence type="predicted"/>
<feature type="transmembrane region" description="Helical" evidence="1">
    <location>
        <begin position="136"/>
        <end position="158"/>
    </location>
</feature>
<feature type="transmembrane region" description="Helical" evidence="1">
    <location>
        <begin position="107"/>
        <end position="124"/>
    </location>
</feature>
<comment type="caution">
    <text evidence="2">The sequence shown here is derived from an EMBL/GenBank/DDBJ whole genome shotgun (WGS) entry which is preliminary data.</text>
</comment>
<keyword evidence="1" id="KW-0472">Membrane</keyword>
<dbReference type="Proteomes" id="UP001157017">
    <property type="component" value="Unassembled WGS sequence"/>
</dbReference>
<organism evidence="2 4">
    <name type="scientific">Angustibacter aerolatus</name>
    <dbReference type="NCBI Taxonomy" id="1162965"/>
    <lineage>
        <taxon>Bacteria</taxon>
        <taxon>Bacillati</taxon>
        <taxon>Actinomycetota</taxon>
        <taxon>Actinomycetes</taxon>
        <taxon>Kineosporiales</taxon>
        <taxon>Kineosporiaceae</taxon>
    </lineage>
</organism>
<keyword evidence="1" id="KW-0812">Transmembrane</keyword>
<evidence type="ECO:0000313" key="4">
    <source>
        <dbReference type="Proteomes" id="UP001157017"/>
    </source>
</evidence>
<sequence length="164" mass="16549">MPVRLTEYVDTPHGFHSFPGGVPVGAQALAEPGHRAARGVRVTGGRRVLAAAAADVVCVVAFAATGRRSHAEGLDLVGTAGTAAPFLGGLALGWLAGRGWREPLSPLRTGVPAWVGAVAGGMVLRRVTGEGTAPSFVVVASVVLGATLVGWRGVAAAVRRRSAS</sequence>
<evidence type="ECO:0000313" key="2">
    <source>
        <dbReference type="EMBL" id="GMA84793.1"/>
    </source>
</evidence>
<evidence type="ECO:0008006" key="5">
    <source>
        <dbReference type="Google" id="ProtNLM"/>
    </source>
</evidence>
<feature type="transmembrane region" description="Helical" evidence="1">
    <location>
        <begin position="48"/>
        <end position="64"/>
    </location>
</feature>
<keyword evidence="1" id="KW-1133">Transmembrane helix</keyword>
<dbReference type="InterPro" id="IPR021414">
    <property type="entry name" value="DUF3054"/>
</dbReference>
<feature type="transmembrane region" description="Helical" evidence="1">
    <location>
        <begin position="76"/>
        <end position="95"/>
    </location>
</feature>
<dbReference type="Pfam" id="PF11255">
    <property type="entry name" value="DUF3054"/>
    <property type="match status" value="1"/>
</dbReference>
<reference evidence="2" key="1">
    <citation type="journal article" date="2014" name="Int. J. Syst. Evol. Microbiol.">
        <title>Complete genome of a new Firmicutes species belonging to the dominant human colonic microbiota ('Ruminococcus bicirculans') reveals two chromosomes and a selective capacity to utilize plant glucans.</title>
        <authorList>
            <consortium name="NISC Comparative Sequencing Program"/>
            <person name="Wegmann U."/>
            <person name="Louis P."/>
            <person name="Goesmann A."/>
            <person name="Henrissat B."/>
            <person name="Duncan S.H."/>
            <person name="Flint H.J."/>
        </authorList>
    </citation>
    <scope>NUCLEOTIDE SEQUENCE</scope>
    <source>
        <strain evidence="2">NBRC 108730</strain>
    </source>
</reference>
<protein>
    <recommendedName>
        <fullName evidence="5">DUF3054 domain-containing protein</fullName>
    </recommendedName>
</protein>
<dbReference type="EMBL" id="BSUZ01000001">
    <property type="protein sequence ID" value="GMA89375.1"/>
    <property type="molecule type" value="Genomic_DNA"/>
</dbReference>
<reference evidence="2" key="3">
    <citation type="submission" date="2023-02" db="EMBL/GenBank/DDBJ databases">
        <authorList>
            <person name="Sun Q."/>
            <person name="Mori K."/>
        </authorList>
    </citation>
    <scope>NUCLEOTIDE SEQUENCE</scope>
    <source>
        <strain evidence="2">NBRC 108730</strain>
    </source>
</reference>
<keyword evidence="4" id="KW-1185">Reference proteome</keyword>
<accession>A0ABQ6J9E0</accession>
<evidence type="ECO:0000313" key="3">
    <source>
        <dbReference type="EMBL" id="GMA89375.1"/>
    </source>
</evidence>
<dbReference type="EMBL" id="BSUZ01000001">
    <property type="protein sequence ID" value="GMA84793.1"/>
    <property type="molecule type" value="Genomic_DNA"/>
</dbReference>
<evidence type="ECO:0000256" key="1">
    <source>
        <dbReference type="SAM" id="Phobius"/>
    </source>
</evidence>
<reference evidence="4" key="2">
    <citation type="journal article" date="2019" name="Int. J. Syst. Evol. Microbiol.">
        <title>The Global Catalogue of Microorganisms (GCM) 10K type strain sequencing project: providing services to taxonomists for standard genome sequencing and annotation.</title>
        <authorList>
            <consortium name="The Broad Institute Genomics Platform"/>
            <consortium name="The Broad Institute Genome Sequencing Center for Infectious Disease"/>
            <person name="Wu L."/>
            <person name="Ma J."/>
        </authorList>
    </citation>
    <scope>NUCLEOTIDE SEQUENCE [LARGE SCALE GENOMIC DNA]</scope>
    <source>
        <strain evidence="4">NBRC 108730</strain>
    </source>
</reference>